<dbReference type="InterPro" id="IPR040898">
    <property type="entry name" value="CxC6"/>
</dbReference>
<sequence>MMVSASVRWKSDGSPVDVQRTQNSGQSNHFLLLSSLSGLSLDFAWTCSGIQSCPTDSDGLPTDCPLSPSEMAGSDEKQFLAYLAVADALNAMRKVKQWPERAPTEKHVIELFIGKSQWNNVWRPIFSRASQHFPDMVKWLQGDADSKTAEELWGIEGKYNLKMLKEWMDRGGKPLKGKARAVEEPVAESSLKGSEKDKEKKKKKKKKKSDKSDEFLVKPHPYTLATSPVIWLVMWFALVPGVMATGSTTPFPDIPFQAFSQFILTTFNPEISLETVLLVFFSLVENPDLLNLHARQKHPKVLNEKKIIASSWMKSLGRALNERLDSDLSMLFQSNEFVQNSWETALALKLDAFSELLGLTPYKQGVFNKKLQKVSQKAIEPIQIICPIDMECETASCNSRHIGVYTRQHDMPLVTLIRGSSIYKNVGVLTGECNQTETFLNSAKYLQIGSNIWVDTIFSNALLNGMYSFHASANTYTQYWNNSFGTIDPHNTFKISRKQIWQAFVQHSIRDVASTSNTTFETQPNIAIDDLTQHAFAVLGKNGEIPGAREHTCSDCTKPFKQTMQDTERIPGTLDVNMITLDGVVMGPQICAFDNCTNDLLNARGGALCATHEALLANKCRLVGCSKEKIQGTQACNEHMADWKKSVQDRSKATINGIRRVLQCPGEHQEWQNIPDAAIQQPHDDEIDANEAENPQATINDIRRVLQCPGEHQEWQNIPDAAIQQPHDDEIDANEAENPQPSIKRKTYFSPNRSYCVETACAPCGVVIAWTKFPKSESPTNILNWLDEIFPNKEDRPAYICIDKACQVFKTAVGSTRWKDWTDTTRFIVDTYHYNNHRATDEICRKWCNPAPKDGSAPNLVGEKVDEDGNLIQWREFNTQVCEQLNAWLAGYESILKRMSSKNFNWFIHTMLIYHVKHVLAKMASMKGDGSTDEENSDEESSNEESSDEEGSDEKSSDKDSNEEESNEESDSTNSSDHDMHLSD</sequence>
<proteinExistence type="predicted"/>
<keyword evidence="5" id="KW-1185">Reference proteome</keyword>
<feature type="region of interest" description="Disordered" evidence="1">
    <location>
        <begin position="175"/>
        <end position="210"/>
    </location>
</feature>
<feature type="region of interest" description="Disordered" evidence="1">
    <location>
        <begin position="927"/>
        <end position="984"/>
    </location>
</feature>
<dbReference type="InParanoid" id="B0DDM0"/>
<feature type="region of interest" description="Disordered" evidence="1">
    <location>
        <begin position="1"/>
        <end position="22"/>
    </location>
</feature>
<dbReference type="Proteomes" id="UP000001194">
    <property type="component" value="Unassembled WGS sequence"/>
</dbReference>
<protein>
    <submittedName>
        <fullName evidence="4">Predicted protein</fullName>
    </submittedName>
</protein>
<feature type="compositionally biased region" description="Basic residues" evidence="1">
    <location>
        <begin position="199"/>
        <end position="209"/>
    </location>
</feature>
<dbReference type="AlphaFoldDB" id="B0DDM0"/>
<reference evidence="4 5" key="1">
    <citation type="journal article" date="2008" name="Nature">
        <title>The genome of Laccaria bicolor provides insights into mycorrhizal symbiosis.</title>
        <authorList>
            <person name="Martin F."/>
            <person name="Aerts A."/>
            <person name="Ahren D."/>
            <person name="Brun A."/>
            <person name="Danchin E.G.J."/>
            <person name="Duchaussoy F."/>
            <person name="Gibon J."/>
            <person name="Kohler A."/>
            <person name="Lindquist E."/>
            <person name="Pereda V."/>
            <person name="Salamov A."/>
            <person name="Shapiro H.J."/>
            <person name="Wuyts J."/>
            <person name="Blaudez D."/>
            <person name="Buee M."/>
            <person name="Brokstein P."/>
            <person name="Canbaeck B."/>
            <person name="Cohen D."/>
            <person name="Courty P.E."/>
            <person name="Coutinho P.M."/>
            <person name="Delaruelle C."/>
            <person name="Detter J.C."/>
            <person name="Deveau A."/>
            <person name="DiFazio S."/>
            <person name="Duplessis S."/>
            <person name="Fraissinet-Tachet L."/>
            <person name="Lucic E."/>
            <person name="Frey-Klett P."/>
            <person name="Fourrey C."/>
            <person name="Feussner I."/>
            <person name="Gay G."/>
            <person name="Grimwood J."/>
            <person name="Hoegger P.J."/>
            <person name="Jain P."/>
            <person name="Kilaru S."/>
            <person name="Labbe J."/>
            <person name="Lin Y.C."/>
            <person name="Legue V."/>
            <person name="Le Tacon F."/>
            <person name="Marmeisse R."/>
            <person name="Melayah D."/>
            <person name="Montanini B."/>
            <person name="Muratet M."/>
            <person name="Nehls U."/>
            <person name="Niculita-Hirzel H."/>
            <person name="Oudot-Le Secq M.P."/>
            <person name="Peter M."/>
            <person name="Quesneville H."/>
            <person name="Rajashekar B."/>
            <person name="Reich M."/>
            <person name="Rouhier N."/>
            <person name="Schmutz J."/>
            <person name="Yin T."/>
            <person name="Chalot M."/>
            <person name="Henrissat B."/>
            <person name="Kuees U."/>
            <person name="Lucas S."/>
            <person name="Van de Peer Y."/>
            <person name="Podila G.K."/>
            <person name="Polle A."/>
            <person name="Pukkila P.J."/>
            <person name="Richardson P.M."/>
            <person name="Rouze P."/>
            <person name="Sanders I.R."/>
            <person name="Stajich J.E."/>
            <person name="Tunlid A."/>
            <person name="Tuskan G."/>
            <person name="Grigoriev I.V."/>
        </authorList>
    </citation>
    <scope>NUCLEOTIDE SEQUENCE [LARGE SCALE GENOMIC DNA]</scope>
    <source>
        <strain evidence="5">S238N-H82 / ATCC MYA-4686</strain>
    </source>
</reference>
<dbReference type="OrthoDB" id="2527272at2759"/>
<dbReference type="STRING" id="486041.B0DDM0"/>
<evidence type="ECO:0000256" key="1">
    <source>
        <dbReference type="SAM" id="MobiDB-lite"/>
    </source>
</evidence>
<feature type="compositionally biased region" description="Acidic residues" evidence="1">
    <location>
        <begin position="931"/>
        <end position="952"/>
    </location>
</feature>
<dbReference type="KEGG" id="lbc:LACBIDRAFT_328057"/>
<name>B0DDM0_LACBS</name>
<feature type="domain" description="CxC5 like cysteine cluster associated with KDZ" evidence="2">
    <location>
        <begin position="381"/>
        <end position="484"/>
    </location>
</feature>
<evidence type="ECO:0000313" key="5">
    <source>
        <dbReference type="Proteomes" id="UP000001194"/>
    </source>
</evidence>
<evidence type="ECO:0000259" key="2">
    <source>
        <dbReference type="Pfam" id="PF18718"/>
    </source>
</evidence>
<dbReference type="RefSeq" id="XP_001882044.1">
    <property type="nucleotide sequence ID" value="XM_001882009.1"/>
</dbReference>
<evidence type="ECO:0000313" key="4">
    <source>
        <dbReference type="EMBL" id="EDR07113.1"/>
    </source>
</evidence>
<feature type="domain" description="CxC6 like cysteine cluster associated with KDZ" evidence="3">
    <location>
        <begin position="581"/>
        <end position="645"/>
    </location>
</feature>
<dbReference type="HOGENOM" id="CLU_004966_6_1_1"/>
<dbReference type="Pfam" id="PF18718">
    <property type="entry name" value="CxC5"/>
    <property type="match status" value="1"/>
</dbReference>
<organism evidence="5">
    <name type="scientific">Laccaria bicolor (strain S238N-H82 / ATCC MYA-4686)</name>
    <name type="common">Bicoloured deceiver</name>
    <name type="synonym">Laccaria laccata var. bicolor</name>
    <dbReference type="NCBI Taxonomy" id="486041"/>
    <lineage>
        <taxon>Eukaryota</taxon>
        <taxon>Fungi</taxon>
        <taxon>Dikarya</taxon>
        <taxon>Basidiomycota</taxon>
        <taxon>Agaricomycotina</taxon>
        <taxon>Agaricomycetes</taxon>
        <taxon>Agaricomycetidae</taxon>
        <taxon>Agaricales</taxon>
        <taxon>Agaricineae</taxon>
        <taxon>Hydnangiaceae</taxon>
        <taxon>Laccaria</taxon>
    </lineage>
</organism>
<gene>
    <name evidence="4" type="ORF">LACBIDRAFT_328057</name>
</gene>
<dbReference type="GeneID" id="6077866"/>
<dbReference type="EMBL" id="DS547105">
    <property type="protein sequence ID" value="EDR07113.1"/>
    <property type="molecule type" value="Genomic_DNA"/>
</dbReference>
<evidence type="ECO:0000259" key="3">
    <source>
        <dbReference type="Pfam" id="PF18721"/>
    </source>
</evidence>
<dbReference type="Pfam" id="PF18721">
    <property type="entry name" value="CxC6"/>
    <property type="match status" value="1"/>
</dbReference>
<accession>B0DDM0</accession>
<feature type="compositionally biased region" description="Acidic residues" evidence="1">
    <location>
        <begin position="961"/>
        <end position="971"/>
    </location>
</feature>
<dbReference type="InterPro" id="IPR041539">
    <property type="entry name" value="CxC5"/>
</dbReference>